<protein>
    <submittedName>
        <fullName evidence="2">Uncharacterized protein</fullName>
    </submittedName>
</protein>
<dbReference type="EMBL" id="JBBPBN010000257">
    <property type="protein sequence ID" value="KAK8491904.1"/>
    <property type="molecule type" value="Genomic_DNA"/>
</dbReference>
<feature type="compositionally biased region" description="Basic and acidic residues" evidence="1">
    <location>
        <begin position="8"/>
        <end position="21"/>
    </location>
</feature>
<evidence type="ECO:0000256" key="1">
    <source>
        <dbReference type="SAM" id="MobiDB-lite"/>
    </source>
</evidence>
<evidence type="ECO:0000313" key="2">
    <source>
        <dbReference type="EMBL" id="KAK8491904.1"/>
    </source>
</evidence>
<name>A0ABR2AGE3_9ROSI</name>
<accession>A0ABR2AGE3</accession>
<dbReference type="Proteomes" id="UP001396334">
    <property type="component" value="Unassembled WGS sequence"/>
</dbReference>
<evidence type="ECO:0000313" key="3">
    <source>
        <dbReference type="Proteomes" id="UP001396334"/>
    </source>
</evidence>
<feature type="region of interest" description="Disordered" evidence="1">
    <location>
        <begin position="1"/>
        <end position="21"/>
    </location>
</feature>
<reference evidence="2 3" key="1">
    <citation type="journal article" date="2024" name="G3 (Bethesda)">
        <title>Genome assembly of Hibiscus sabdariffa L. provides insights into metabolisms of medicinal natural products.</title>
        <authorList>
            <person name="Kim T."/>
        </authorList>
    </citation>
    <scope>NUCLEOTIDE SEQUENCE [LARGE SCALE GENOMIC DNA]</scope>
    <source>
        <strain evidence="2">TK-2024</strain>
        <tissue evidence="2">Old leaves</tissue>
    </source>
</reference>
<sequence length="109" mass="12415">MPSWKQRYPVDKENRHATKRSKADSLERQWKGVTDFIYSELLERDPEFFSIGNGDSLVTNCGLEVYPVVVCPVQSSDLRGRGVTHFQLRCRSLVLVFSFAEVVFRSGSG</sequence>
<proteinExistence type="predicted"/>
<organism evidence="2 3">
    <name type="scientific">Hibiscus sabdariffa</name>
    <name type="common">roselle</name>
    <dbReference type="NCBI Taxonomy" id="183260"/>
    <lineage>
        <taxon>Eukaryota</taxon>
        <taxon>Viridiplantae</taxon>
        <taxon>Streptophyta</taxon>
        <taxon>Embryophyta</taxon>
        <taxon>Tracheophyta</taxon>
        <taxon>Spermatophyta</taxon>
        <taxon>Magnoliopsida</taxon>
        <taxon>eudicotyledons</taxon>
        <taxon>Gunneridae</taxon>
        <taxon>Pentapetalae</taxon>
        <taxon>rosids</taxon>
        <taxon>malvids</taxon>
        <taxon>Malvales</taxon>
        <taxon>Malvaceae</taxon>
        <taxon>Malvoideae</taxon>
        <taxon>Hibiscus</taxon>
    </lineage>
</organism>
<comment type="caution">
    <text evidence="2">The sequence shown here is derived from an EMBL/GenBank/DDBJ whole genome shotgun (WGS) entry which is preliminary data.</text>
</comment>
<keyword evidence="3" id="KW-1185">Reference proteome</keyword>
<gene>
    <name evidence="2" type="ORF">V6N11_014028</name>
</gene>